<gene>
    <name evidence="2" type="ORF">VHEMI04256</name>
</gene>
<feature type="signal peptide" evidence="1">
    <location>
        <begin position="1"/>
        <end position="21"/>
    </location>
</feature>
<keyword evidence="1" id="KW-0732">Signal</keyword>
<sequence>MKVSAIVAIQAALLGVSSAAAVEIRGKTCTATWTGSNSEGGGGPGQAPINNNAWGIDVTGIKKVHQTLKQTGKNGVIDQHIGDGYNIDTHAQWNYGGNSWYRCSLKKDGKEHQGKVAKQHISTGTVSVTTDKCTVTFPC</sequence>
<organism evidence="2 3">
    <name type="scientific">[Torrubiella] hemipterigena</name>
    <dbReference type="NCBI Taxonomy" id="1531966"/>
    <lineage>
        <taxon>Eukaryota</taxon>
        <taxon>Fungi</taxon>
        <taxon>Dikarya</taxon>
        <taxon>Ascomycota</taxon>
        <taxon>Pezizomycotina</taxon>
        <taxon>Sordariomycetes</taxon>
        <taxon>Hypocreomycetidae</taxon>
        <taxon>Hypocreales</taxon>
        <taxon>Clavicipitaceae</taxon>
        <taxon>Clavicipitaceae incertae sedis</taxon>
        <taxon>'Torrubiella' clade</taxon>
    </lineage>
</organism>
<dbReference type="AlphaFoldDB" id="A0A0A1TDA5"/>
<accession>A0A0A1TDA5</accession>
<evidence type="ECO:0000256" key="1">
    <source>
        <dbReference type="SAM" id="SignalP"/>
    </source>
</evidence>
<evidence type="ECO:0000313" key="3">
    <source>
        <dbReference type="Proteomes" id="UP000039046"/>
    </source>
</evidence>
<keyword evidence="3" id="KW-1185">Reference proteome</keyword>
<dbReference type="EMBL" id="CDHN01000002">
    <property type="protein sequence ID" value="CEJ86946.1"/>
    <property type="molecule type" value="Genomic_DNA"/>
</dbReference>
<feature type="chain" id="PRO_5001989905" evidence="1">
    <location>
        <begin position="22"/>
        <end position="139"/>
    </location>
</feature>
<reference evidence="2 3" key="1">
    <citation type="journal article" date="2015" name="Genome Announc.">
        <title>Draft Genome Sequence and Gene Annotation of the Entomopathogenic Fungus Verticillium hemipterigenum.</title>
        <authorList>
            <person name="Horn F."/>
            <person name="Habel A."/>
            <person name="Scharf D.H."/>
            <person name="Dworschak J."/>
            <person name="Brakhage A.A."/>
            <person name="Guthke R."/>
            <person name="Hertweck C."/>
            <person name="Linde J."/>
        </authorList>
    </citation>
    <scope>NUCLEOTIDE SEQUENCE [LARGE SCALE GENOMIC DNA]</scope>
</reference>
<dbReference type="Proteomes" id="UP000039046">
    <property type="component" value="Unassembled WGS sequence"/>
</dbReference>
<dbReference type="HOGENOM" id="CLU_1846497_0_0_1"/>
<evidence type="ECO:0000313" key="2">
    <source>
        <dbReference type="EMBL" id="CEJ86946.1"/>
    </source>
</evidence>
<proteinExistence type="predicted"/>
<protein>
    <submittedName>
        <fullName evidence="2">Uncharacterized protein</fullName>
    </submittedName>
</protein>
<name>A0A0A1TDA5_9HYPO</name>